<feature type="non-terminal residue" evidence="7">
    <location>
        <position position="1"/>
    </location>
</feature>
<dbReference type="GO" id="GO:0019695">
    <property type="term" value="P:choline metabolic process"/>
    <property type="evidence" value="ECO:0007669"/>
    <property type="project" value="TreeGrafter"/>
</dbReference>
<dbReference type="SUPFAM" id="SSF53474">
    <property type="entry name" value="alpha/beta-Hydrolases"/>
    <property type="match status" value="1"/>
</dbReference>
<evidence type="ECO:0000256" key="1">
    <source>
        <dbReference type="ARBA" id="ARBA00005964"/>
    </source>
</evidence>
<dbReference type="GO" id="GO:0003990">
    <property type="term" value="F:acetylcholinesterase activity"/>
    <property type="evidence" value="ECO:0007669"/>
    <property type="project" value="TreeGrafter"/>
</dbReference>
<dbReference type="GO" id="GO:0006581">
    <property type="term" value="P:acetylcholine catabolic process"/>
    <property type="evidence" value="ECO:0007669"/>
    <property type="project" value="TreeGrafter"/>
</dbReference>
<dbReference type="OrthoDB" id="6160499at2759"/>
<feature type="signal peptide" evidence="5">
    <location>
        <begin position="1"/>
        <end position="19"/>
    </location>
</feature>
<accession>A0A8S4P9L5</accession>
<dbReference type="Pfam" id="PF00135">
    <property type="entry name" value="COesterase"/>
    <property type="match status" value="1"/>
</dbReference>
<dbReference type="EMBL" id="CAIIXF020000008">
    <property type="protein sequence ID" value="CAH1790989.1"/>
    <property type="molecule type" value="Genomic_DNA"/>
</dbReference>
<name>A0A8S4P9L5_OWEFU</name>
<protein>
    <recommendedName>
        <fullName evidence="6">Carboxylesterase type B domain-containing protein</fullName>
    </recommendedName>
</protein>
<dbReference type="AlphaFoldDB" id="A0A8S4P9L5"/>
<dbReference type="Proteomes" id="UP000749559">
    <property type="component" value="Unassembled WGS sequence"/>
</dbReference>
<dbReference type="InterPro" id="IPR029058">
    <property type="entry name" value="AB_hydrolase_fold"/>
</dbReference>
<organism evidence="7 8">
    <name type="scientific">Owenia fusiformis</name>
    <name type="common">Polychaete worm</name>
    <dbReference type="NCBI Taxonomy" id="6347"/>
    <lineage>
        <taxon>Eukaryota</taxon>
        <taxon>Metazoa</taxon>
        <taxon>Spiralia</taxon>
        <taxon>Lophotrochozoa</taxon>
        <taxon>Annelida</taxon>
        <taxon>Polychaeta</taxon>
        <taxon>Sedentaria</taxon>
        <taxon>Canalipalpata</taxon>
        <taxon>Sabellida</taxon>
        <taxon>Oweniida</taxon>
        <taxon>Oweniidae</taxon>
        <taxon>Owenia</taxon>
    </lineage>
</organism>
<evidence type="ECO:0000256" key="4">
    <source>
        <dbReference type="SAM" id="MobiDB-lite"/>
    </source>
</evidence>
<comment type="similarity">
    <text evidence="1">Belongs to the type-B carboxylesterase/lipase family.</text>
</comment>
<evidence type="ECO:0000256" key="5">
    <source>
        <dbReference type="SAM" id="SignalP"/>
    </source>
</evidence>
<dbReference type="Gene3D" id="3.40.50.1820">
    <property type="entry name" value="alpha/beta hydrolase"/>
    <property type="match status" value="1"/>
</dbReference>
<evidence type="ECO:0000256" key="2">
    <source>
        <dbReference type="ARBA" id="ARBA00022487"/>
    </source>
</evidence>
<gene>
    <name evidence="7" type="ORF">OFUS_LOCUS16136</name>
</gene>
<feature type="region of interest" description="Disordered" evidence="4">
    <location>
        <begin position="65"/>
        <end position="99"/>
    </location>
</feature>
<proteinExistence type="inferred from homology"/>
<dbReference type="InterPro" id="IPR002018">
    <property type="entry name" value="CarbesteraseB"/>
</dbReference>
<sequence>KMLASILLGLCMTGVAVEAVESGASVLHTIKDGGLRGSLQYSTSDPEKPIFTFRSIPYAVPPLGDLRFKPPQKNKPWSGVRDATQRAPECIQDPAQSDT</sequence>
<evidence type="ECO:0000256" key="3">
    <source>
        <dbReference type="ARBA" id="ARBA00022801"/>
    </source>
</evidence>
<keyword evidence="3" id="KW-0378">Hydrolase</keyword>
<dbReference type="PANTHER" id="PTHR43918:SF4">
    <property type="entry name" value="CARBOXYLIC ESTER HYDROLASE"/>
    <property type="match status" value="1"/>
</dbReference>
<evidence type="ECO:0000313" key="8">
    <source>
        <dbReference type="Proteomes" id="UP000749559"/>
    </source>
</evidence>
<dbReference type="GO" id="GO:0005615">
    <property type="term" value="C:extracellular space"/>
    <property type="evidence" value="ECO:0007669"/>
    <property type="project" value="TreeGrafter"/>
</dbReference>
<evidence type="ECO:0000313" key="7">
    <source>
        <dbReference type="EMBL" id="CAH1790989.1"/>
    </source>
</evidence>
<feature type="non-terminal residue" evidence="7">
    <location>
        <position position="99"/>
    </location>
</feature>
<dbReference type="PANTHER" id="PTHR43918">
    <property type="entry name" value="ACETYLCHOLINESTERASE"/>
    <property type="match status" value="1"/>
</dbReference>
<feature type="chain" id="PRO_5035872728" description="Carboxylesterase type B domain-containing protein" evidence="5">
    <location>
        <begin position="20"/>
        <end position="99"/>
    </location>
</feature>
<evidence type="ECO:0000259" key="6">
    <source>
        <dbReference type="Pfam" id="PF00135"/>
    </source>
</evidence>
<keyword evidence="5" id="KW-0732">Signal</keyword>
<feature type="domain" description="Carboxylesterase type B" evidence="6">
    <location>
        <begin position="29"/>
        <end position="97"/>
    </location>
</feature>
<reference evidence="7" key="1">
    <citation type="submission" date="2022-03" db="EMBL/GenBank/DDBJ databases">
        <authorList>
            <person name="Martin C."/>
        </authorList>
    </citation>
    <scope>NUCLEOTIDE SEQUENCE</scope>
</reference>
<comment type="caution">
    <text evidence="7">The sequence shown here is derived from an EMBL/GenBank/DDBJ whole genome shotgun (WGS) entry which is preliminary data.</text>
</comment>
<keyword evidence="2" id="KW-0719">Serine esterase</keyword>
<dbReference type="InterPro" id="IPR050654">
    <property type="entry name" value="AChE-related_enzymes"/>
</dbReference>
<dbReference type="GO" id="GO:0005886">
    <property type="term" value="C:plasma membrane"/>
    <property type="evidence" value="ECO:0007669"/>
    <property type="project" value="TreeGrafter"/>
</dbReference>
<keyword evidence="8" id="KW-1185">Reference proteome</keyword>